<dbReference type="SMART" id="SM00646">
    <property type="entry name" value="Ami_3"/>
    <property type="match status" value="1"/>
</dbReference>
<dbReference type="HOGENOM" id="CLU_014322_7_0_9"/>
<sequence>MAMRWITVWMLILFTGALVLAGQPLIDAGAATPPPPLAGDLLRGRTIIIDPGHGGYDPGSRGRQAIEAEVNLAIALKLKTWFQMAGAHVLMTWSKPSDIPSHRKYRVQSRLEWINRQPADVLIDIHCNSGASSYKGPQTFYWDGAASYHLATAVQEELQYFTGTVRGVKRIDQYVLRYAKMPAINVEVGFITNPREEQRLLNPTYQEDLTWYIFIGTERWMVRGRWPESLLKSPPPVDLLRRD</sequence>
<protein>
    <submittedName>
        <fullName evidence="3">Cell wall hydrolase/autolysin</fullName>
    </submittedName>
</protein>
<evidence type="ECO:0000256" key="1">
    <source>
        <dbReference type="ARBA" id="ARBA00022801"/>
    </source>
</evidence>
<evidence type="ECO:0000313" key="4">
    <source>
        <dbReference type="Proteomes" id="UP000005439"/>
    </source>
</evidence>
<dbReference type="SUPFAM" id="SSF53187">
    <property type="entry name" value="Zn-dependent exopeptidases"/>
    <property type="match status" value="1"/>
</dbReference>
<dbReference type="Pfam" id="PF01520">
    <property type="entry name" value="Amidase_3"/>
    <property type="match status" value="1"/>
</dbReference>
<organism evidence="3 4">
    <name type="scientific">Sulfobacillus acidophilus (strain ATCC 700253 / DSM 10332 / NAL)</name>
    <dbReference type="NCBI Taxonomy" id="679936"/>
    <lineage>
        <taxon>Bacteria</taxon>
        <taxon>Bacillati</taxon>
        <taxon>Bacillota</taxon>
        <taxon>Clostridia</taxon>
        <taxon>Eubacteriales</taxon>
        <taxon>Clostridiales Family XVII. Incertae Sedis</taxon>
        <taxon>Sulfobacillus</taxon>
    </lineage>
</organism>
<dbReference type="InterPro" id="IPR002508">
    <property type="entry name" value="MurNAc-LAA_cat"/>
</dbReference>
<dbReference type="GO" id="GO:0009253">
    <property type="term" value="P:peptidoglycan catabolic process"/>
    <property type="evidence" value="ECO:0007669"/>
    <property type="project" value="InterPro"/>
</dbReference>
<dbReference type="PANTHER" id="PTHR30404:SF0">
    <property type="entry name" value="N-ACETYLMURAMOYL-L-ALANINE AMIDASE AMIC"/>
    <property type="match status" value="1"/>
</dbReference>
<accession>G8TXK8</accession>
<dbReference type="AlphaFoldDB" id="G8TXK8"/>
<feature type="domain" description="MurNAc-LAA" evidence="2">
    <location>
        <begin position="111"/>
        <end position="218"/>
    </location>
</feature>
<dbReference type="CDD" id="cd02696">
    <property type="entry name" value="MurNAc-LAA"/>
    <property type="match status" value="1"/>
</dbReference>
<dbReference type="PATRIC" id="fig|679936.5.peg.341"/>
<reference evidence="4" key="1">
    <citation type="submission" date="2011-12" db="EMBL/GenBank/DDBJ databases">
        <title>The complete genome of chromosome of Sulfobacillus acidophilus DSM 10332.</title>
        <authorList>
            <person name="Lucas S."/>
            <person name="Han J."/>
            <person name="Lapidus A."/>
            <person name="Bruce D."/>
            <person name="Goodwin L."/>
            <person name="Pitluck S."/>
            <person name="Peters L."/>
            <person name="Kyrpides N."/>
            <person name="Mavromatis K."/>
            <person name="Ivanova N."/>
            <person name="Mikhailova N."/>
            <person name="Chertkov O."/>
            <person name="Saunders E."/>
            <person name="Detter J.C."/>
            <person name="Tapia R."/>
            <person name="Han C."/>
            <person name="Land M."/>
            <person name="Hauser L."/>
            <person name="Markowitz V."/>
            <person name="Cheng J.-F."/>
            <person name="Hugenholtz P."/>
            <person name="Woyke T."/>
            <person name="Wu D."/>
            <person name="Pukall R."/>
            <person name="Gehrich-Schroeter G."/>
            <person name="Schneider S."/>
            <person name="Klenk H.-P."/>
            <person name="Eisen J.A."/>
        </authorList>
    </citation>
    <scope>NUCLEOTIDE SEQUENCE [LARGE SCALE GENOMIC DNA]</scope>
    <source>
        <strain evidence="4">ATCC 700253 / DSM 10332 / NAL</strain>
    </source>
</reference>
<dbReference type="PANTHER" id="PTHR30404">
    <property type="entry name" value="N-ACETYLMURAMOYL-L-ALANINE AMIDASE"/>
    <property type="match status" value="1"/>
</dbReference>
<dbReference type="KEGG" id="sap:Sulac_0338"/>
<dbReference type="Gene3D" id="3.40.630.40">
    <property type="entry name" value="Zn-dependent exopeptidases"/>
    <property type="match status" value="1"/>
</dbReference>
<evidence type="ECO:0000313" key="3">
    <source>
        <dbReference type="EMBL" id="AEW03907.1"/>
    </source>
</evidence>
<dbReference type="Proteomes" id="UP000005439">
    <property type="component" value="Chromosome"/>
</dbReference>
<keyword evidence="1 3" id="KW-0378">Hydrolase</keyword>
<proteinExistence type="predicted"/>
<reference evidence="3 4" key="2">
    <citation type="journal article" date="2012" name="Stand. Genomic Sci.">
        <title>Complete genome sequence of the moderately thermophilic mineral-sulfide-oxidizing firmicute Sulfobacillus acidophilus type strain (NAL(T)).</title>
        <authorList>
            <person name="Anderson I."/>
            <person name="Chertkov O."/>
            <person name="Chen A."/>
            <person name="Saunders E."/>
            <person name="Lapidus A."/>
            <person name="Nolan M."/>
            <person name="Lucas S."/>
            <person name="Hammon N."/>
            <person name="Deshpande S."/>
            <person name="Cheng J.F."/>
            <person name="Han C."/>
            <person name="Tapia R."/>
            <person name="Goodwin L.A."/>
            <person name="Pitluck S."/>
            <person name="Liolios K."/>
            <person name="Pagani I."/>
            <person name="Ivanova N."/>
            <person name="Mikhailova N."/>
            <person name="Pati A."/>
            <person name="Palaniappan K."/>
            <person name="Land M."/>
            <person name="Pan C."/>
            <person name="Rohde M."/>
            <person name="Pukall R."/>
            <person name="Goker M."/>
            <person name="Detter J.C."/>
            <person name="Woyke T."/>
            <person name="Bristow J."/>
            <person name="Eisen J.A."/>
            <person name="Markowitz V."/>
            <person name="Hugenholtz P."/>
            <person name="Kyrpides N.C."/>
            <person name="Klenk H.P."/>
            <person name="Mavromatis K."/>
        </authorList>
    </citation>
    <scope>NUCLEOTIDE SEQUENCE [LARGE SCALE GENOMIC DNA]</scope>
    <source>
        <strain evidence="4">ATCC 700253 / DSM 10332 / NAL</strain>
    </source>
</reference>
<keyword evidence="4" id="KW-1185">Reference proteome</keyword>
<dbReference type="GO" id="GO:0008745">
    <property type="term" value="F:N-acetylmuramoyl-L-alanine amidase activity"/>
    <property type="evidence" value="ECO:0007669"/>
    <property type="project" value="InterPro"/>
</dbReference>
<dbReference type="GO" id="GO:0030288">
    <property type="term" value="C:outer membrane-bounded periplasmic space"/>
    <property type="evidence" value="ECO:0007669"/>
    <property type="project" value="TreeGrafter"/>
</dbReference>
<evidence type="ECO:0000259" key="2">
    <source>
        <dbReference type="SMART" id="SM00646"/>
    </source>
</evidence>
<name>G8TXK8_SULAD</name>
<dbReference type="InterPro" id="IPR050695">
    <property type="entry name" value="N-acetylmuramoyl_amidase_3"/>
</dbReference>
<dbReference type="EMBL" id="CP003179">
    <property type="protein sequence ID" value="AEW03907.1"/>
    <property type="molecule type" value="Genomic_DNA"/>
</dbReference>
<gene>
    <name evidence="3" type="ordered locus">Sulac_0338</name>
</gene>
<dbReference type="STRING" id="679936.Sulac_0338"/>